<evidence type="ECO:0000256" key="4">
    <source>
        <dbReference type="ARBA" id="ARBA00022980"/>
    </source>
</evidence>
<sequence length="203" mass="21783">MSIGLIGRKVGMTQIFQADGTMVAVSVLEVAPNTVTRLRTPERDGYAAVQLGTEEKKKLTKPEAGQLKGLPSLATIREFRMDDLSGYEVGQTISLSDLFTDGDLVDVTGVSKGKGFAGHIKRHHFHRGPKTHGSDHHRAPGSIGPGTTPGRVYKGLKMAGHMGHERVTTKKVRVVKADANRQLLLVMGSLPGSRGSLILVKKA</sequence>
<evidence type="ECO:0000313" key="11">
    <source>
        <dbReference type="EMBL" id="AKQ05109.1"/>
    </source>
</evidence>
<evidence type="ECO:0000256" key="8">
    <source>
        <dbReference type="RuleBase" id="RU003905"/>
    </source>
</evidence>
<dbReference type="InterPro" id="IPR009000">
    <property type="entry name" value="Transl_B-barrel_sf"/>
</dbReference>
<accession>A0A0H4TW05</accession>
<reference evidence="11" key="1">
    <citation type="journal article" date="2015" name="ISME J.">
        <title>Aquifer environment selects for microbial species cohorts in sediment and groundwater.</title>
        <authorList>
            <person name="Hug L.A."/>
            <person name="Thomas B.C."/>
            <person name="Brown C.T."/>
            <person name="Frischkorn K.R."/>
            <person name="Williams K.H."/>
            <person name="Tringe S.G."/>
            <person name="Banfield J.F."/>
        </authorList>
    </citation>
    <scope>NUCLEOTIDE SEQUENCE</scope>
</reference>
<comment type="similarity">
    <text evidence="1 7 8">Belongs to the universal ribosomal protein uL3 family.</text>
</comment>
<evidence type="ECO:0000256" key="10">
    <source>
        <dbReference type="SAM" id="MobiDB-lite"/>
    </source>
</evidence>
<dbReference type="GO" id="GO:0003735">
    <property type="term" value="F:structural constituent of ribosome"/>
    <property type="evidence" value="ECO:0007669"/>
    <property type="project" value="UniProtKB-UniRule"/>
</dbReference>
<dbReference type="PANTHER" id="PTHR11229:SF16">
    <property type="entry name" value="LARGE RIBOSOMAL SUBUNIT PROTEIN UL3C"/>
    <property type="match status" value="1"/>
</dbReference>
<dbReference type="EMBL" id="KT007060">
    <property type="protein sequence ID" value="AKQ05109.1"/>
    <property type="molecule type" value="Genomic_DNA"/>
</dbReference>
<dbReference type="FunFam" id="2.40.30.10:FF:000004">
    <property type="entry name" value="50S ribosomal protein L3"/>
    <property type="match status" value="1"/>
</dbReference>
<evidence type="ECO:0000256" key="3">
    <source>
        <dbReference type="ARBA" id="ARBA00022884"/>
    </source>
</evidence>
<feature type="region of interest" description="Disordered" evidence="10">
    <location>
        <begin position="127"/>
        <end position="149"/>
    </location>
</feature>
<keyword evidence="3 7" id="KW-0694">RNA-binding</keyword>
<comment type="subunit">
    <text evidence="7 9">Part of the 50S ribosomal subunit. Forms a cluster with proteins L14 and L19.</text>
</comment>
<dbReference type="PROSITE" id="PS00474">
    <property type="entry name" value="RIBOSOMAL_L3"/>
    <property type="match status" value="1"/>
</dbReference>
<keyword evidence="4 7" id="KW-0689">Ribosomal protein</keyword>
<dbReference type="NCBIfam" id="TIGR03625">
    <property type="entry name" value="L3_bact"/>
    <property type="match status" value="1"/>
</dbReference>
<name>A0A0H4TW05_9CHLR</name>
<evidence type="ECO:0000256" key="1">
    <source>
        <dbReference type="ARBA" id="ARBA00006540"/>
    </source>
</evidence>
<evidence type="ECO:0000256" key="9">
    <source>
        <dbReference type="RuleBase" id="RU003906"/>
    </source>
</evidence>
<gene>
    <name evidence="7" type="primary">rplC</name>
</gene>
<dbReference type="InterPro" id="IPR019927">
    <property type="entry name" value="Ribosomal_uL3_bac/org-type"/>
</dbReference>
<organism evidence="11">
    <name type="scientific">uncultured Chloroflexi bacterium Rifle_16ft_4_minimus_6101</name>
    <dbReference type="NCBI Taxonomy" id="1665078"/>
    <lineage>
        <taxon>Bacteria</taxon>
        <taxon>Bacillati</taxon>
        <taxon>Chloroflexota</taxon>
        <taxon>environmental samples</taxon>
    </lineage>
</organism>
<dbReference type="Pfam" id="PF00297">
    <property type="entry name" value="Ribosomal_L3"/>
    <property type="match status" value="1"/>
</dbReference>
<evidence type="ECO:0000256" key="6">
    <source>
        <dbReference type="ARBA" id="ARBA00035243"/>
    </source>
</evidence>
<evidence type="ECO:0000256" key="2">
    <source>
        <dbReference type="ARBA" id="ARBA00022730"/>
    </source>
</evidence>
<dbReference type="GO" id="GO:0006412">
    <property type="term" value="P:translation"/>
    <property type="evidence" value="ECO:0007669"/>
    <property type="project" value="UniProtKB-UniRule"/>
</dbReference>
<dbReference type="InterPro" id="IPR000597">
    <property type="entry name" value="Ribosomal_uL3"/>
</dbReference>
<dbReference type="PANTHER" id="PTHR11229">
    <property type="entry name" value="50S RIBOSOMAL PROTEIN L3"/>
    <property type="match status" value="1"/>
</dbReference>
<dbReference type="GO" id="GO:0022625">
    <property type="term" value="C:cytosolic large ribosomal subunit"/>
    <property type="evidence" value="ECO:0007669"/>
    <property type="project" value="TreeGrafter"/>
</dbReference>
<evidence type="ECO:0000256" key="7">
    <source>
        <dbReference type="HAMAP-Rule" id="MF_01325"/>
    </source>
</evidence>
<keyword evidence="2 7" id="KW-0699">rRNA-binding</keyword>
<comment type="function">
    <text evidence="7 9">One of the primary rRNA binding proteins, it binds directly near the 3'-end of the 23S rRNA, where it nucleates assembly of the 50S subunit.</text>
</comment>
<proteinExistence type="inferred from homology"/>
<dbReference type="AlphaFoldDB" id="A0A0H4TW05"/>
<dbReference type="HAMAP" id="MF_01325_B">
    <property type="entry name" value="Ribosomal_uL3_B"/>
    <property type="match status" value="1"/>
</dbReference>
<dbReference type="InterPro" id="IPR019926">
    <property type="entry name" value="Ribosomal_uL3_CS"/>
</dbReference>
<evidence type="ECO:0000256" key="5">
    <source>
        <dbReference type="ARBA" id="ARBA00023274"/>
    </source>
</evidence>
<dbReference type="Gene3D" id="2.40.30.10">
    <property type="entry name" value="Translation factors"/>
    <property type="match status" value="2"/>
</dbReference>
<keyword evidence="5 7" id="KW-0687">Ribonucleoprotein</keyword>
<dbReference type="GO" id="GO:0019843">
    <property type="term" value="F:rRNA binding"/>
    <property type="evidence" value="ECO:0007669"/>
    <property type="project" value="UniProtKB-UniRule"/>
</dbReference>
<dbReference type="SUPFAM" id="SSF50447">
    <property type="entry name" value="Translation proteins"/>
    <property type="match status" value="1"/>
</dbReference>
<protein>
    <recommendedName>
        <fullName evidence="6 7">Large ribosomal subunit protein uL3</fullName>
    </recommendedName>
</protein>